<dbReference type="PATRIC" id="fig|330734.3.peg.1732"/>
<keyword evidence="5" id="KW-0949">S-adenosyl-L-methionine</keyword>
<proteinExistence type="predicted"/>
<evidence type="ECO:0000256" key="3">
    <source>
        <dbReference type="ARBA" id="ARBA00022630"/>
    </source>
</evidence>
<dbReference type="KEGG" id="mpq:ABA45_08240"/>
<dbReference type="PANTHER" id="PTHR13847">
    <property type="entry name" value="SARCOSINE DEHYDROGENASE-RELATED"/>
    <property type="match status" value="1"/>
</dbReference>
<organism evidence="11 12">
    <name type="scientific">Marinobacter psychrophilus</name>
    <dbReference type="NCBI Taxonomy" id="330734"/>
    <lineage>
        <taxon>Bacteria</taxon>
        <taxon>Pseudomonadati</taxon>
        <taxon>Pseudomonadota</taxon>
        <taxon>Gammaproteobacteria</taxon>
        <taxon>Pseudomonadales</taxon>
        <taxon>Marinobacteraceae</taxon>
        <taxon>Marinobacter</taxon>
    </lineage>
</organism>
<dbReference type="PANTHER" id="PTHR13847:SF283">
    <property type="entry name" value="TRNA 5-METHYLAMINOMETHYL-2-THIOURIDINE BIOSYNTHESIS BIFUNCTIONAL PROTEIN MNMC"/>
    <property type="match status" value="1"/>
</dbReference>
<dbReference type="GO" id="GO:0008168">
    <property type="term" value="F:methyltransferase activity"/>
    <property type="evidence" value="ECO:0007669"/>
    <property type="project" value="UniProtKB-KW"/>
</dbReference>
<dbReference type="InterPro" id="IPR036188">
    <property type="entry name" value="FAD/NAD-bd_sf"/>
</dbReference>
<dbReference type="InterPro" id="IPR006076">
    <property type="entry name" value="FAD-dep_OxRdtase"/>
</dbReference>
<dbReference type="AlphaFoldDB" id="A0A0H4IBI8"/>
<name>A0A0H4IBI8_9GAMM</name>
<keyword evidence="12" id="KW-1185">Reference proteome</keyword>
<dbReference type="InterPro" id="IPR017610">
    <property type="entry name" value="tRNA_S-uridine_synth_MnmC_C"/>
</dbReference>
<keyword evidence="3" id="KW-0285">Flavoprotein</keyword>
<keyword evidence="9" id="KW-0511">Multifunctional enzyme</keyword>
<dbReference type="GO" id="GO:0016645">
    <property type="term" value="F:oxidoreductase activity, acting on the CH-NH group of donors"/>
    <property type="evidence" value="ECO:0007669"/>
    <property type="project" value="InterPro"/>
</dbReference>
<evidence type="ECO:0000256" key="1">
    <source>
        <dbReference type="ARBA" id="ARBA00022490"/>
    </source>
</evidence>
<dbReference type="Gene3D" id="3.40.50.150">
    <property type="entry name" value="Vaccinia Virus protein VP39"/>
    <property type="match status" value="1"/>
</dbReference>
<feature type="domain" description="FAD dependent oxidoreductase" evidence="10">
    <location>
        <begin position="165"/>
        <end position="531"/>
    </location>
</feature>
<dbReference type="GO" id="GO:0032259">
    <property type="term" value="P:methylation"/>
    <property type="evidence" value="ECO:0007669"/>
    <property type="project" value="UniProtKB-KW"/>
</dbReference>
<reference evidence="11 12" key="1">
    <citation type="submission" date="2015-05" db="EMBL/GenBank/DDBJ databases">
        <title>Complete genome of Marinobacter psychrophilus strain 20041T isolated from sea-ice of the Canadian Basin.</title>
        <authorList>
            <person name="Song L."/>
            <person name="Ren L."/>
            <person name="Yu Y."/>
            <person name="Wang X."/>
        </authorList>
    </citation>
    <scope>NUCLEOTIDE SEQUENCE [LARGE SCALE GENOMIC DNA]</scope>
    <source>
        <strain evidence="11 12">20041</strain>
    </source>
</reference>
<keyword evidence="6" id="KW-0819">tRNA processing</keyword>
<dbReference type="GO" id="GO:0008033">
    <property type="term" value="P:tRNA processing"/>
    <property type="evidence" value="ECO:0007669"/>
    <property type="project" value="UniProtKB-KW"/>
</dbReference>
<dbReference type="SUPFAM" id="SSF54373">
    <property type="entry name" value="FAD-linked reductases, C-terminal domain"/>
    <property type="match status" value="1"/>
</dbReference>
<keyword evidence="7" id="KW-0274">FAD</keyword>
<evidence type="ECO:0000256" key="4">
    <source>
        <dbReference type="ARBA" id="ARBA00022679"/>
    </source>
</evidence>
<dbReference type="Gene3D" id="3.30.9.10">
    <property type="entry name" value="D-Amino Acid Oxidase, subunit A, domain 2"/>
    <property type="match status" value="1"/>
</dbReference>
<accession>A0A0H4IBI8</accession>
<dbReference type="EMBL" id="CP011494">
    <property type="protein sequence ID" value="AKO52417.1"/>
    <property type="molecule type" value="Genomic_DNA"/>
</dbReference>
<dbReference type="Gene3D" id="3.50.50.60">
    <property type="entry name" value="FAD/NAD(P)-binding domain"/>
    <property type="match status" value="1"/>
</dbReference>
<dbReference type="InterPro" id="IPR029063">
    <property type="entry name" value="SAM-dependent_MTases_sf"/>
</dbReference>
<dbReference type="Proteomes" id="UP000036406">
    <property type="component" value="Chromosome"/>
</dbReference>
<keyword evidence="4" id="KW-0808">Transferase</keyword>
<dbReference type="Pfam" id="PF01266">
    <property type="entry name" value="DAO"/>
    <property type="match status" value="1"/>
</dbReference>
<evidence type="ECO:0000256" key="9">
    <source>
        <dbReference type="ARBA" id="ARBA00023268"/>
    </source>
</evidence>
<dbReference type="STRING" id="330734.ABA45_08240"/>
<dbReference type="GO" id="GO:0005737">
    <property type="term" value="C:cytoplasm"/>
    <property type="evidence" value="ECO:0007669"/>
    <property type="project" value="TreeGrafter"/>
</dbReference>
<protein>
    <submittedName>
        <fullName evidence="11">tRNA 5-methylaminomethyl-2-thiouridine synthase</fullName>
    </submittedName>
</protein>
<sequence>MTGPALDHAKITWLENGRFYLNGFSNRIYDKLSLETIQIQHVERITNSQQTVFTEAEFDLGLDFLTRWQNWMAQSPEPGNVLHFISHQQHPLSRDDLKRAVSLWPELAEFSEQLVQAWPPAVAGLHRLVFADGQVRLTLHFGPQGDAWHDLSKPDPQPACRPDSVVIIGAGIAGACLARNLAERGVPVQILDSLAPGQAASGNKQGALYAKLGVDYSPQTALALSALLFAERFYQQFQAHQSSTGHAPFFHATGLLQLAFNDHEQQRQHKFLARNHYPAGVLYPVTAQQATDLVGVTVHRSGLWFPQGGWLAPSQLCQTLVQHPLITIHPHCKVTGLVQSDGLWQISARQNNAATGSDKLFNLESDQLVICAGAQTLELFPQAWLAPGERLRLKPIRGQVSHLPAAAITSPNAVICGSRYLNPQHDGIAVTGATFDLRDENPLPTTASHQENLTELDHLLPGVVNIDHPALADGILQGRVAFRCTTHDYQPVAGAVGTQSMNTNAGAWMFTGLGSKGLTYAPLLAEYLADRMCNQPSALPDALAQRLRVERVLQQE</sequence>
<keyword evidence="2" id="KW-0489">Methyltransferase</keyword>
<dbReference type="SUPFAM" id="SSF51905">
    <property type="entry name" value="FAD/NAD(P)-binding domain"/>
    <property type="match status" value="1"/>
</dbReference>
<keyword evidence="1" id="KW-0963">Cytoplasm</keyword>
<gene>
    <name evidence="11" type="ORF">ABA45_08240</name>
</gene>
<evidence type="ECO:0000256" key="8">
    <source>
        <dbReference type="ARBA" id="ARBA00023002"/>
    </source>
</evidence>
<evidence type="ECO:0000256" key="2">
    <source>
        <dbReference type="ARBA" id="ARBA00022603"/>
    </source>
</evidence>
<evidence type="ECO:0000256" key="7">
    <source>
        <dbReference type="ARBA" id="ARBA00022827"/>
    </source>
</evidence>
<evidence type="ECO:0000256" key="6">
    <source>
        <dbReference type="ARBA" id="ARBA00022694"/>
    </source>
</evidence>
<dbReference type="RefSeq" id="WP_048385262.1">
    <property type="nucleotide sequence ID" value="NZ_CP011494.1"/>
</dbReference>
<evidence type="ECO:0000313" key="11">
    <source>
        <dbReference type="EMBL" id="AKO52417.1"/>
    </source>
</evidence>
<dbReference type="NCBIfam" id="TIGR03197">
    <property type="entry name" value="MnmC_Cterm"/>
    <property type="match status" value="1"/>
</dbReference>
<keyword evidence="8" id="KW-0560">Oxidoreductase</keyword>
<evidence type="ECO:0000256" key="5">
    <source>
        <dbReference type="ARBA" id="ARBA00022691"/>
    </source>
</evidence>
<evidence type="ECO:0000313" key="12">
    <source>
        <dbReference type="Proteomes" id="UP000036406"/>
    </source>
</evidence>
<evidence type="ECO:0000259" key="10">
    <source>
        <dbReference type="Pfam" id="PF01266"/>
    </source>
</evidence>